<comment type="caution">
    <text evidence="4">The sequence shown here is derived from an EMBL/GenBank/DDBJ whole genome shotgun (WGS) entry which is preliminary data.</text>
</comment>
<evidence type="ECO:0000256" key="3">
    <source>
        <dbReference type="SAM" id="Phobius"/>
    </source>
</evidence>
<keyword evidence="1" id="KW-0175">Coiled coil</keyword>
<feature type="region of interest" description="Disordered" evidence="2">
    <location>
        <begin position="618"/>
        <end position="674"/>
    </location>
</feature>
<reference evidence="4 5" key="1">
    <citation type="submission" date="2018-12" db="EMBL/GenBank/DDBJ databases">
        <title>Genome Sequence of Candidatus Viridilinea halotolerans isolated from saline sulfide-rich spring.</title>
        <authorList>
            <person name="Grouzdev D.S."/>
            <person name="Burganskaya E.I."/>
            <person name="Krutkina M.S."/>
            <person name="Sukhacheva M.V."/>
            <person name="Gorlenko V.M."/>
        </authorList>
    </citation>
    <scope>NUCLEOTIDE SEQUENCE [LARGE SCALE GENOMIC DNA]</scope>
    <source>
        <strain evidence="4">Chok-6</strain>
    </source>
</reference>
<dbReference type="GO" id="GO:0005886">
    <property type="term" value="C:plasma membrane"/>
    <property type="evidence" value="ECO:0007669"/>
    <property type="project" value="TreeGrafter"/>
</dbReference>
<dbReference type="EMBL" id="RSAS01000023">
    <property type="protein sequence ID" value="RRR78276.1"/>
    <property type="molecule type" value="Genomic_DNA"/>
</dbReference>
<dbReference type="Proteomes" id="UP000280307">
    <property type="component" value="Unassembled WGS sequence"/>
</dbReference>
<dbReference type="PANTHER" id="PTHR32309:SF13">
    <property type="entry name" value="FERRIC ENTEROBACTIN TRANSPORT PROTEIN FEPE"/>
    <property type="match status" value="1"/>
</dbReference>
<dbReference type="InterPro" id="IPR050445">
    <property type="entry name" value="Bact_polysacc_biosynth/exp"/>
</dbReference>
<protein>
    <recommendedName>
        <fullName evidence="6">Lipopolysaccharide biosynthesis protein</fullName>
    </recommendedName>
</protein>
<dbReference type="AlphaFoldDB" id="A0A426UBU4"/>
<evidence type="ECO:0000256" key="2">
    <source>
        <dbReference type="SAM" id="MobiDB-lite"/>
    </source>
</evidence>
<evidence type="ECO:0000313" key="4">
    <source>
        <dbReference type="EMBL" id="RRR78276.1"/>
    </source>
</evidence>
<accession>A0A426UBU4</accession>
<dbReference type="PANTHER" id="PTHR32309">
    <property type="entry name" value="TYROSINE-PROTEIN KINASE"/>
    <property type="match status" value="1"/>
</dbReference>
<evidence type="ECO:0000256" key="1">
    <source>
        <dbReference type="SAM" id="Coils"/>
    </source>
</evidence>
<feature type="coiled-coil region" evidence="1">
    <location>
        <begin position="153"/>
        <end position="191"/>
    </location>
</feature>
<feature type="transmembrane region" description="Helical" evidence="3">
    <location>
        <begin position="253"/>
        <end position="272"/>
    </location>
</feature>
<organism evidence="4 5">
    <name type="scientific">Candidatus Viridilinea halotolerans</name>
    <dbReference type="NCBI Taxonomy" id="2491704"/>
    <lineage>
        <taxon>Bacteria</taxon>
        <taxon>Bacillati</taxon>
        <taxon>Chloroflexota</taxon>
        <taxon>Chloroflexia</taxon>
        <taxon>Chloroflexales</taxon>
        <taxon>Chloroflexineae</taxon>
        <taxon>Oscillochloridaceae</taxon>
        <taxon>Candidatus Viridilinea</taxon>
    </lineage>
</organism>
<evidence type="ECO:0000313" key="5">
    <source>
        <dbReference type="Proteomes" id="UP000280307"/>
    </source>
</evidence>
<gene>
    <name evidence="4" type="ORF">EI684_00535</name>
</gene>
<keyword evidence="3" id="KW-0472">Membrane</keyword>
<dbReference type="InterPro" id="IPR027417">
    <property type="entry name" value="P-loop_NTPase"/>
</dbReference>
<keyword evidence="3" id="KW-1133">Transmembrane helix</keyword>
<dbReference type="GO" id="GO:0004713">
    <property type="term" value="F:protein tyrosine kinase activity"/>
    <property type="evidence" value="ECO:0007669"/>
    <property type="project" value="TreeGrafter"/>
</dbReference>
<keyword evidence="3" id="KW-0812">Transmembrane</keyword>
<proteinExistence type="predicted"/>
<dbReference type="Gene3D" id="3.40.50.300">
    <property type="entry name" value="P-loop containing nucleotide triphosphate hydrolases"/>
    <property type="match status" value="1"/>
</dbReference>
<dbReference type="SUPFAM" id="SSF52540">
    <property type="entry name" value="P-loop containing nucleoside triphosphate hydrolases"/>
    <property type="match status" value="1"/>
</dbReference>
<name>A0A426UBU4_9CHLR</name>
<feature type="transmembrane region" description="Helical" evidence="3">
    <location>
        <begin position="15"/>
        <end position="36"/>
    </location>
</feature>
<sequence>MLSWYDVFYYLKLFLRWWFVFVAAIALAVSTAWYVIRQQPDTYTSAMSLAVGRNFEVTTPDQAQVGLSNVLAGFYNALAKREVILGQVVEELGLEEQLPWWVIRDRMLATRVDREANLLEIRITDTDPERAAIIANAIGDALIRFTPTSQEHIEAQQNEISRQTQQVERDLQQIEMNLTELKERLGTLTSSIDLANVGSQITVQEGLRDQLRREYATLVGLGNQALANTLAVFEKAEPSLYALPKKTTMTMALAGGGALVLALGAILLLDMLDERWRTGRELQTRTRIKSLAEVPDTPPLVAAPSNLVLKREQAISDAYANIVLAAGSRLPRSLLVSSPQPTAARSALVLDLALMYTRTGHRVIIVDGESGDNYLRDQLELATTQLGENRWHPTSVGQPTSNNGQSGFWDHLKPTAMNNVLLLAGRDAGYERLTSLVPLAYWPEMVAHLQKVADIVIFDGPAALSGPEAGVLAPLLDGTLLVLDGRCDPRLKARKARQFLGNALNERFLGALVIRQAHGMLAHPQRLLAKRPRLSLGMDRSGITITVNKVDTHTAELEQQRLLSSSPEATAPEAVQTAQTAQTAQQAAASAPAMERSVGEATMSWEDLLKLEHETPAVQSVQDGDQREPTGPPDFWEQVGNPLRRSDGTPRRTRIANSTRPSRIRLARARREGV</sequence>
<evidence type="ECO:0008006" key="6">
    <source>
        <dbReference type="Google" id="ProtNLM"/>
    </source>
</evidence>